<proteinExistence type="predicted"/>
<name>A0A443I664_BYSSP</name>
<evidence type="ECO:0008006" key="4">
    <source>
        <dbReference type="Google" id="ProtNLM"/>
    </source>
</evidence>
<keyword evidence="1" id="KW-0732">Signal</keyword>
<evidence type="ECO:0000313" key="3">
    <source>
        <dbReference type="Proteomes" id="UP000283841"/>
    </source>
</evidence>
<comment type="caution">
    <text evidence="2">The sequence shown here is derived from an EMBL/GenBank/DDBJ whole genome shotgun (WGS) entry which is preliminary data.</text>
</comment>
<protein>
    <recommendedName>
        <fullName evidence="4">Secreted protein</fullName>
    </recommendedName>
</protein>
<dbReference type="AlphaFoldDB" id="A0A443I664"/>
<accession>A0A443I664</accession>
<organism evidence="2 3">
    <name type="scientific">Byssochlamys spectabilis</name>
    <name type="common">Paecilomyces variotii</name>
    <dbReference type="NCBI Taxonomy" id="264951"/>
    <lineage>
        <taxon>Eukaryota</taxon>
        <taxon>Fungi</taxon>
        <taxon>Dikarya</taxon>
        <taxon>Ascomycota</taxon>
        <taxon>Pezizomycotina</taxon>
        <taxon>Eurotiomycetes</taxon>
        <taxon>Eurotiomycetidae</taxon>
        <taxon>Eurotiales</taxon>
        <taxon>Thermoascaceae</taxon>
        <taxon>Paecilomyces</taxon>
    </lineage>
</organism>
<feature type="signal peptide" evidence="1">
    <location>
        <begin position="1"/>
        <end position="19"/>
    </location>
</feature>
<evidence type="ECO:0000313" key="2">
    <source>
        <dbReference type="EMBL" id="RWQ99542.1"/>
    </source>
</evidence>
<dbReference type="RefSeq" id="XP_028489187.1">
    <property type="nucleotide sequence ID" value="XM_028629498.1"/>
</dbReference>
<evidence type="ECO:0000256" key="1">
    <source>
        <dbReference type="SAM" id="SignalP"/>
    </source>
</evidence>
<feature type="chain" id="PRO_5019054897" description="Secreted protein" evidence="1">
    <location>
        <begin position="20"/>
        <end position="103"/>
    </location>
</feature>
<dbReference type="GeneID" id="39598775"/>
<dbReference type="EMBL" id="RCNU01000001">
    <property type="protein sequence ID" value="RWQ99542.1"/>
    <property type="molecule type" value="Genomic_DNA"/>
</dbReference>
<keyword evidence="3" id="KW-1185">Reference proteome</keyword>
<gene>
    <name evidence="2" type="ORF">C8Q69DRAFT_451558</name>
</gene>
<dbReference type="VEuPathDB" id="FungiDB:C8Q69DRAFT_451558"/>
<dbReference type="Proteomes" id="UP000283841">
    <property type="component" value="Unassembled WGS sequence"/>
</dbReference>
<reference evidence="2 3" key="1">
    <citation type="journal article" date="2018" name="Front. Microbiol.">
        <title>Genomic and genetic insights into a cosmopolitan fungus, Paecilomyces variotii (Eurotiales).</title>
        <authorList>
            <person name="Urquhart A.S."/>
            <person name="Mondo S.J."/>
            <person name="Makela M.R."/>
            <person name="Hane J.K."/>
            <person name="Wiebenga A."/>
            <person name="He G."/>
            <person name="Mihaltcheva S."/>
            <person name="Pangilinan J."/>
            <person name="Lipzen A."/>
            <person name="Barry K."/>
            <person name="de Vries R.P."/>
            <person name="Grigoriev I.V."/>
            <person name="Idnurm A."/>
        </authorList>
    </citation>
    <scope>NUCLEOTIDE SEQUENCE [LARGE SCALE GENOMIC DNA]</scope>
    <source>
        <strain evidence="2 3">CBS 101075</strain>
    </source>
</reference>
<sequence length="103" mass="10649">MNSLIIIIIIIILVAGKNSASVAHSRAINNKGSMELTTTTHHDCAPYSAIQVRSIQKNSLFGASTGVCGCGSASCYFCIELLAPVSHPRSTTACVGSTGVPGR</sequence>